<evidence type="ECO:0000313" key="2">
    <source>
        <dbReference type="Proteomes" id="UP000237481"/>
    </source>
</evidence>
<organism evidence="1 2">
    <name type="scientific">Tolypocladium paradoxum</name>
    <dbReference type="NCBI Taxonomy" id="94208"/>
    <lineage>
        <taxon>Eukaryota</taxon>
        <taxon>Fungi</taxon>
        <taxon>Dikarya</taxon>
        <taxon>Ascomycota</taxon>
        <taxon>Pezizomycotina</taxon>
        <taxon>Sordariomycetes</taxon>
        <taxon>Hypocreomycetidae</taxon>
        <taxon>Hypocreales</taxon>
        <taxon>Ophiocordycipitaceae</taxon>
        <taxon>Tolypocladium</taxon>
    </lineage>
</organism>
<name>A0A2S4KTP3_9HYPO</name>
<gene>
    <name evidence="1" type="ORF">TPAR_06254</name>
</gene>
<reference evidence="1 2" key="1">
    <citation type="submission" date="2018-01" db="EMBL/GenBank/DDBJ databases">
        <title>Harnessing the power of phylogenomics to disentangle the directionality and signatures of interkingdom host jumping in the parasitic fungal genus Tolypocladium.</title>
        <authorList>
            <person name="Quandt C.A."/>
            <person name="Patterson W."/>
            <person name="Spatafora J.W."/>
        </authorList>
    </citation>
    <scope>NUCLEOTIDE SEQUENCE [LARGE SCALE GENOMIC DNA]</scope>
    <source>
        <strain evidence="1 2">NRBC 100945</strain>
    </source>
</reference>
<protein>
    <submittedName>
        <fullName evidence="1">Carboxylesterase type b protein</fullName>
    </submittedName>
</protein>
<dbReference type="EMBL" id="PKSG01000679">
    <property type="protein sequence ID" value="POR33558.1"/>
    <property type="molecule type" value="Genomic_DNA"/>
</dbReference>
<proteinExistence type="predicted"/>
<accession>A0A2S4KTP3</accession>
<comment type="caution">
    <text evidence="1">The sequence shown here is derived from an EMBL/GenBank/DDBJ whole genome shotgun (WGS) entry which is preliminary data.</text>
</comment>
<dbReference type="Gene3D" id="3.40.50.1820">
    <property type="entry name" value="alpha/beta hydrolase"/>
    <property type="match status" value="1"/>
</dbReference>
<dbReference type="AlphaFoldDB" id="A0A2S4KTP3"/>
<dbReference type="Proteomes" id="UP000237481">
    <property type="component" value="Unassembled WGS sequence"/>
</dbReference>
<dbReference type="InterPro" id="IPR029058">
    <property type="entry name" value="AB_hydrolase_fold"/>
</dbReference>
<evidence type="ECO:0000313" key="1">
    <source>
        <dbReference type="EMBL" id="POR33558.1"/>
    </source>
</evidence>
<sequence length="61" mass="6571">MASAAINLRGTSSLIHGVVDDRFGQPVWHFRGIPYGHIAKRFAAAQYVGPSEGQIDATKFG</sequence>
<dbReference type="SUPFAM" id="SSF53474">
    <property type="entry name" value="alpha/beta-Hydrolases"/>
    <property type="match status" value="1"/>
</dbReference>
<keyword evidence="2" id="KW-1185">Reference proteome</keyword>